<accession>A0AAE4FRN8</accession>
<sequence length="80" mass="9082">MHTIKIRYFAALQEQAQLSEETVKTDLKTYGELYEFLSDRHQFSLPLSQVQVAVNDHFSQLTDQITDQAQVVFIPPVAGG</sequence>
<dbReference type="CDD" id="cd00754">
    <property type="entry name" value="Ubl_MoaD"/>
    <property type="match status" value="1"/>
</dbReference>
<dbReference type="Proteomes" id="UP001268256">
    <property type="component" value="Unassembled WGS sequence"/>
</dbReference>
<dbReference type="AlphaFoldDB" id="A0AAE4FRN8"/>
<dbReference type="EMBL" id="JAVMIP010000004">
    <property type="protein sequence ID" value="MDS3860498.1"/>
    <property type="molecule type" value="Genomic_DNA"/>
</dbReference>
<dbReference type="NCBIfam" id="TIGR01682">
    <property type="entry name" value="moaD"/>
    <property type="match status" value="1"/>
</dbReference>
<comment type="caution">
    <text evidence="1">The sequence shown here is derived from an EMBL/GenBank/DDBJ whole genome shotgun (WGS) entry which is preliminary data.</text>
</comment>
<dbReference type="InterPro" id="IPR016155">
    <property type="entry name" value="Mopterin_synth/thiamin_S_b"/>
</dbReference>
<gene>
    <name evidence="1" type="primary">moaD</name>
    <name evidence="1" type="ORF">RIF25_06710</name>
</gene>
<dbReference type="InterPro" id="IPR003749">
    <property type="entry name" value="ThiS/MoaD-like"/>
</dbReference>
<evidence type="ECO:0000313" key="2">
    <source>
        <dbReference type="Proteomes" id="UP001268256"/>
    </source>
</evidence>
<proteinExistence type="predicted"/>
<dbReference type="SUPFAM" id="SSF54285">
    <property type="entry name" value="MoaD/ThiS"/>
    <property type="match status" value="1"/>
</dbReference>
<reference evidence="2" key="1">
    <citation type="submission" date="2023-07" db="EMBL/GenBank/DDBJ databases">
        <authorList>
            <person name="Luz R."/>
            <person name="Cordeiro R."/>
            <person name="Fonseca A."/>
            <person name="Goncalves V."/>
        </authorList>
    </citation>
    <scope>NUCLEOTIDE SEQUENCE [LARGE SCALE GENOMIC DNA]</scope>
    <source>
        <strain evidence="2">BACA0444</strain>
    </source>
</reference>
<evidence type="ECO:0000313" key="1">
    <source>
        <dbReference type="EMBL" id="MDS3860498.1"/>
    </source>
</evidence>
<organism evidence="1 2">
    <name type="scientific">Pseudocalidococcus azoricus BACA0444</name>
    <dbReference type="NCBI Taxonomy" id="2918990"/>
    <lineage>
        <taxon>Bacteria</taxon>
        <taxon>Bacillati</taxon>
        <taxon>Cyanobacteriota</taxon>
        <taxon>Cyanophyceae</taxon>
        <taxon>Acaryochloridales</taxon>
        <taxon>Thermosynechococcaceae</taxon>
        <taxon>Pseudocalidococcus</taxon>
        <taxon>Pseudocalidococcus azoricus</taxon>
    </lineage>
</organism>
<name>A0AAE4FRN8_9CYAN</name>
<keyword evidence="2" id="KW-1185">Reference proteome</keyword>
<dbReference type="Pfam" id="PF02597">
    <property type="entry name" value="ThiS"/>
    <property type="match status" value="1"/>
</dbReference>
<dbReference type="Gene3D" id="3.10.20.30">
    <property type="match status" value="1"/>
</dbReference>
<dbReference type="InterPro" id="IPR012675">
    <property type="entry name" value="Beta-grasp_dom_sf"/>
</dbReference>
<dbReference type="RefSeq" id="WP_322877773.1">
    <property type="nucleotide sequence ID" value="NZ_JAVMIP010000004.1"/>
</dbReference>
<protein>
    <submittedName>
        <fullName evidence="1">Molybdopterin converting factor subunit 1</fullName>
    </submittedName>
</protein>